<dbReference type="EMBL" id="CP000830">
    <property type="protein sequence ID" value="ABV93093.1"/>
    <property type="molecule type" value="Genomic_DNA"/>
</dbReference>
<dbReference type="KEGG" id="dsh:Dshi_1351"/>
<dbReference type="OrthoDB" id="7433579at2"/>
<gene>
    <name evidence="2" type="ordered locus">Dshi_1351</name>
</gene>
<evidence type="ECO:0000313" key="3">
    <source>
        <dbReference type="Proteomes" id="UP000006833"/>
    </source>
</evidence>
<keyword evidence="1" id="KW-0732">Signal</keyword>
<dbReference type="AlphaFoldDB" id="A8LIX9"/>
<protein>
    <recommendedName>
        <fullName evidence="4">Lipoprotein</fullName>
    </recommendedName>
</protein>
<evidence type="ECO:0000313" key="2">
    <source>
        <dbReference type="EMBL" id="ABV93093.1"/>
    </source>
</evidence>
<name>A8LIX9_DINSH</name>
<dbReference type="RefSeq" id="WP_012178023.1">
    <property type="nucleotide sequence ID" value="NC_009952.1"/>
</dbReference>
<dbReference type="Proteomes" id="UP000006833">
    <property type="component" value="Chromosome"/>
</dbReference>
<organism evidence="2 3">
    <name type="scientific">Dinoroseobacter shibae (strain DSM 16493 / NCIMB 14021 / DFL 12)</name>
    <dbReference type="NCBI Taxonomy" id="398580"/>
    <lineage>
        <taxon>Bacteria</taxon>
        <taxon>Pseudomonadati</taxon>
        <taxon>Pseudomonadota</taxon>
        <taxon>Alphaproteobacteria</taxon>
        <taxon>Rhodobacterales</taxon>
        <taxon>Roseobacteraceae</taxon>
        <taxon>Dinoroseobacter</taxon>
    </lineage>
</organism>
<accession>A8LIX9</accession>
<evidence type="ECO:0000256" key="1">
    <source>
        <dbReference type="SAM" id="SignalP"/>
    </source>
</evidence>
<feature type="chain" id="PRO_5002725209" description="Lipoprotein" evidence="1">
    <location>
        <begin position="25"/>
        <end position="130"/>
    </location>
</feature>
<reference evidence="3" key="1">
    <citation type="journal article" date="2010" name="ISME J.">
        <title>The complete genome sequence of the algal symbiont Dinoroseobacter shibae: a hitchhiker's guide to life in the sea.</title>
        <authorList>
            <person name="Wagner-Dobler I."/>
            <person name="Ballhausen B."/>
            <person name="Berger M."/>
            <person name="Brinkhoff T."/>
            <person name="Buchholz I."/>
            <person name="Bunk B."/>
            <person name="Cypionka H."/>
            <person name="Daniel R."/>
            <person name="Drepper T."/>
            <person name="Gerdts G."/>
            <person name="Hahnke S."/>
            <person name="Han C."/>
            <person name="Jahn D."/>
            <person name="Kalhoefer D."/>
            <person name="Kiss H."/>
            <person name="Klenk H.P."/>
            <person name="Kyrpides N."/>
            <person name="Liebl W."/>
            <person name="Liesegang H."/>
            <person name="Meincke L."/>
            <person name="Pati A."/>
            <person name="Petersen J."/>
            <person name="Piekarski T."/>
            <person name="Pommerenke C."/>
            <person name="Pradella S."/>
            <person name="Pukall R."/>
            <person name="Rabus R."/>
            <person name="Stackebrandt E."/>
            <person name="Thole S."/>
            <person name="Thompson L."/>
            <person name="Tielen P."/>
            <person name="Tomasch J."/>
            <person name="von Jan M."/>
            <person name="Wanphrut N."/>
            <person name="Wichels A."/>
            <person name="Zech H."/>
            <person name="Simon M."/>
        </authorList>
    </citation>
    <scope>NUCLEOTIDE SEQUENCE [LARGE SCALE GENOMIC DNA]</scope>
    <source>
        <strain evidence="3">DSM 16493 / NCIMB 14021 / DFL 12</strain>
    </source>
</reference>
<proteinExistence type="predicted"/>
<feature type="signal peptide" evidence="1">
    <location>
        <begin position="1"/>
        <end position="24"/>
    </location>
</feature>
<keyword evidence="3" id="KW-1185">Reference proteome</keyword>
<evidence type="ECO:0008006" key="4">
    <source>
        <dbReference type="Google" id="ProtNLM"/>
    </source>
</evidence>
<dbReference type="HOGENOM" id="CLU_1934681_0_0_5"/>
<sequence>MPALDSFCALRPIAALGLAALLSACGSPTQVSTQSVPLDNYLRIQAEEAMRGTISEPLSSFYRMSAAYLTPEGDYVVCGEVNAKKRGGGYAGFTPFAVRFDIRGSRVRTKSVLLDRFTAPAECARRAQGR</sequence>